<keyword evidence="4" id="KW-1185">Reference proteome</keyword>
<proteinExistence type="predicted"/>
<feature type="compositionally biased region" description="Low complexity" evidence="1">
    <location>
        <begin position="48"/>
        <end position="62"/>
    </location>
</feature>
<comment type="caution">
    <text evidence="3">The sequence shown here is derived from an EMBL/GenBank/DDBJ whole genome shotgun (WGS) entry which is preliminary data.</text>
</comment>
<accession>A0ABV2Q937</accession>
<name>A0ABV2Q937_9BURK</name>
<protein>
    <submittedName>
        <fullName evidence="3">Type IV secretory pathway VirB10-like protein</fullName>
    </submittedName>
</protein>
<sequence length="181" mass="19252">MKIFTMMARALTAFALVQTMLLAPAANAQSNSQQAAEAARKHRAEKGQPQAPRAAPARSNAAAPPPPPEPQAYRSSANPNANPNASLKSCMDHSGMNPLARDRCMRQHCEGRWGQGDCPASGGDFMANKGASGTPLGQCLKEAGGNPFKRDACGWRHCRGKWDATAECAALQPRKKDQPSD</sequence>
<feature type="region of interest" description="Disordered" evidence="1">
    <location>
        <begin position="32"/>
        <end position="93"/>
    </location>
</feature>
<gene>
    <name evidence="3" type="ORF">ABIE13_002667</name>
</gene>
<feature type="compositionally biased region" description="Low complexity" evidence="1">
    <location>
        <begin position="71"/>
        <end position="86"/>
    </location>
</feature>
<feature type="signal peptide" evidence="2">
    <location>
        <begin position="1"/>
        <end position="28"/>
    </location>
</feature>
<feature type="chain" id="PRO_5045964505" evidence="2">
    <location>
        <begin position="29"/>
        <end position="181"/>
    </location>
</feature>
<dbReference type="RefSeq" id="WP_354444041.1">
    <property type="nucleotide sequence ID" value="NZ_JBEPSH010000005.1"/>
</dbReference>
<dbReference type="EMBL" id="JBEPSH010000005">
    <property type="protein sequence ID" value="MET4577556.1"/>
    <property type="molecule type" value="Genomic_DNA"/>
</dbReference>
<dbReference type="Proteomes" id="UP001549320">
    <property type="component" value="Unassembled WGS sequence"/>
</dbReference>
<evidence type="ECO:0000313" key="4">
    <source>
        <dbReference type="Proteomes" id="UP001549320"/>
    </source>
</evidence>
<organism evidence="3 4">
    <name type="scientific">Ottowia thiooxydans</name>
    <dbReference type="NCBI Taxonomy" id="219182"/>
    <lineage>
        <taxon>Bacteria</taxon>
        <taxon>Pseudomonadati</taxon>
        <taxon>Pseudomonadota</taxon>
        <taxon>Betaproteobacteria</taxon>
        <taxon>Burkholderiales</taxon>
        <taxon>Comamonadaceae</taxon>
        <taxon>Ottowia</taxon>
    </lineage>
</organism>
<evidence type="ECO:0000256" key="1">
    <source>
        <dbReference type="SAM" id="MobiDB-lite"/>
    </source>
</evidence>
<evidence type="ECO:0000256" key="2">
    <source>
        <dbReference type="SAM" id="SignalP"/>
    </source>
</evidence>
<evidence type="ECO:0000313" key="3">
    <source>
        <dbReference type="EMBL" id="MET4577556.1"/>
    </source>
</evidence>
<keyword evidence="2" id="KW-0732">Signal</keyword>
<reference evidence="3 4" key="1">
    <citation type="submission" date="2024-06" db="EMBL/GenBank/DDBJ databases">
        <title>Sorghum-associated microbial communities from plants grown in Nebraska, USA.</title>
        <authorList>
            <person name="Schachtman D."/>
        </authorList>
    </citation>
    <scope>NUCLEOTIDE SEQUENCE [LARGE SCALE GENOMIC DNA]</scope>
    <source>
        <strain evidence="3 4">2709</strain>
    </source>
</reference>